<evidence type="ECO:0000313" key="4">
    <source>
        <dbReference type="Proteomes" id="UP001202831"/>
    </source>
</evidence>
<gene>
    <name evidence="3" type="primary">paaJ</name>
    <name evidence="3" type="ORF">L2725_05675</name>
</gene>
<dbReference type="Proteomes" id="UP001202831">
    <property type="component" value="Unassembled WGS sequence"/>
</dbReference>
<dbReference type="RefSeq" id="WP_249248088.1">
    <property type="nucleotide sequence ID" value="NZ_JAKIKT010000002.1"/>
</dbReference>
<dbReference type="InterPro" id="IPR056572">
    <property type="entry name" value="Zn_ribbon_PaaD"/>
</dbReference>
<dbReference type="Pfam" id="PF01883">
    <property type="entry name" value="FeS_assembly_P"/>
    <property type="match status" value="1"/>
</dbReference>
<dbReference type="InterPro" id="IPR002744">
    <property type="entry name" value="MIP18-like"/>
</dbReference>
<sequence length="164" mass="18486">MTTSPEYIARRVFRQQHKFSELFDMLDEVYDPEIPGVSLWDLGVLQDVSVDVAGRCKVTICPTYSGCPALNIMQEDIKACLDKYGHSDVDIEVSLSPAWTTDWISPRGRQLMIESGIAACEHIVVCPLCQSRGVRLLSQFGSTACKSLYKCENCFETFDYFKPL</sequence>
<protein>
    <submittedName>
        <fullName evidence="3">Phenylacetate-CoA oxygenase subunit PaaJ</fullName>
    </submittedName>
</protein>
<dbReference type="NCBIfam" id="TIGR02159">
    <property type="entry name" value="PA_CoA_Oxy4"/>
    <property type="match status" value="1"/>
</dbReference>
<dbReference type="Gene3D" id="3.30.300.130">
    <property type="entry name" value="Fe-S cluster assembly (FSCA)"/>
    <property type="match status" value="1"/>
</dbReference>
<organism evidence="3 4">
    <name type="scientific">Shewanella corallii</name>
    <dbReference type="NCBI Taxonomy" id="560080"/>
    <lineage>
        <taxon>Bacteria</taxon>
        <taxon>Pseudomonadati</taxon>
        <taxon>Pseudomonadota</taxon>
        <taxon>Gammaproteobacteria</taxon>
        <taxon>Alteromonadales</taxon>
        <taxon>Shewanellaceae</taxon>
        <taxon>Shewanella</taxon>
    </lineage>
</organism>
<accession>A0ABT0N4I9</accession>
<evidence type="ECO:0000313" key="3">
    <source>
        <dbReference type="EMBL" id="MCL2913275.1"/>
    </source>
</evidence>
<dbReference type="InterPro" id="IPR011883">
    <property type="entry name" value="PaaD-like"/>
</dbReference>
<dbReference type="PANTHER" id="PTHR42831">
    <property type="entry name" value="FE-S PROTEIN MATURATION AUXILIARY FACTOR YITW"/>
    <property type="match status" value="1"/>
</dbReference>
<dbReference type="InterPro" id="IPR052339">
    <property type="entry name" value="Fe-S_Maturation_MIP18"/>
</dbReference>
<name>A0ABT0N4I9_9GAMM</name>
<dbReference type="EMBL" id="JAKIKT010000002">
    <property type="protein sequence ID" value="MCL2913275.1"/>
    <property type="molecule type" value="Genomic_DNA"/>
</dbReference>
<reference evidence="3 4" key="1">
    <citation type="submission" date="2022-01" db="EMBL/GenBank/DDBJ databases">
        <title>Whole genome-based taxonomy of the Shewanellaceae.</title>
        <authorList>
            <person name="Martin-Rodriguez A.J."/>
        </authorList>
    </citation>
    <scope>NUCLEOTIDE SEQUENCE [LARGE SCALE GENOMIC DNA]</scope>
    <source>
        <strain evidence="3 4">DSM 21332</strain>
    </source>
</reference>
<feature type="domain" description="MIP18 family-like" evidence="1">
    <location>
        <begin position="22"/>
        <end position="83"/>
    </location>
</feature>
<dbReference type="PANTHER" id="PTHR42831:SF3">
    <property type="entry name" value="1,2-PHENYLACETYL-COA EPOXIDASE, SUBUNIT D-RELATED"/>
    <property type="match status" value="1"/>
</dbReference>
<feature type="domain" description="PaaD zinc beta ribbon" evidence="2">
    <location>
        <begin position="123"/>
        <end position="162"/>
    </location>
</feature>
<dbReference type="InterPro" id="IPR034904">
    <property type="entry name" value="FSCA_dom_sf"/>
</dbReference>
<evidence type="ECO:0000259" key="2">
    <source>
        <dbReference type="Pfam" id="PF23451"/>
    </source>
</evidence>
<comment type="caution">
    <text evidence="3">The sequence shown here is derived from an EMBL/GenBank/DDBJ whole genome shotgun (WGS) entry which is preliminary data.</text>
</comment>
<dbReference type="Pfam" id="PF23451">
    <property type="entry name" value="Zn_ribbon_PaaD"/>
    <property type="match status" value="1"/>
</dbReference>
<dbReference type="SUPFAM" id="SSF117916">
    <property type="entry name" value="Fe-S cluster assembly (FSCA) domain-like"/>
    <property type="match status" value="1"/>
</dbReference>
<evidence type="ECO:0000259" key="1">
    <source>
        <dbReference type="Pfam" id="PF01883"/>
    </source>
</evidence>
<proteinExistence type="predicted"/>
<keyword evidence="4" id="KW-1185">Reference proteome</keyword>